<dbReference type="Proteomes" id="UP000199065">
    <property type="component" value="Unassembled WGS sequence"/>
</dbReference>
<keyword evidence="2" id="KW-0812">Transmembrane</keyword>
<dbReference type="InterPro" id="IPR044857">
    <property type="entry name" value="T7SS_EccB_R1"/>
</dbReference>
<accession>A0A1I2PPR6</accession>
<dbReference type="PANTHER" id="PTHR40765:SF2">
    <property type="entry name" value="ESX-2 SECRETION SYSTEM ATPASE ECCB2"/>
    <property type="match status" value="1"/>
</dbReference>
<gene>
    <name evidence="3" type="ORF">SAMN05660282_00126</name>
</gene>
<evidence type="ECO:0000256" key="2">
    <source>
        <dbReference type="SAM" id="Phobius"/>
    </source>
</evidence>
<dbReference type="NCBIfam" id="TIGR03919">
    <property type="entry name" value="T7SS_EccB"/>
    <property type="match status" value="1"/>
</dbReference>
<dbReference type="PANTHER" id="PTHR40765">
    <property type="entry name" value="ESX-2 SECRETION SYSTEM ATPASE ECCB2"/>
    <property type="match status" value="1"/>
</dbReference>
<evidence type="ECO:0000313" key="3">
    <source>
        <dbReference type="EMBL" id="SFG17089.1"/>
    </source>
</evidence>
<dbReference type="STRING" id="185761.SAMN05660282_00126"/>
<dbReference type="InterPro" id="IPR007795">
    <property type="entry name" value="T7SS_EccB"/>
</dbReference>
<dbReference type="Pfam" id="PF05108">
    <property type="entry name" value="T7SS_ESX1_EccB"/>
    <property type="match status" value="1"/>
</dbReference>
<proteinExistence type="predicted"/>
<dbReference type="Gene3D" id="3.30.2390.20">
    <property type="entry name" value="Type VII secretion system EccB, repeat 1 domain"/>
    <property type="match status" value="1"/>
</dbReference>
<reference evidence="3 4" key="1">
    <citation type="submission" date="2016-10" db="EMBL/GenBank/DDBJ databases">
        <authorList>
            <person name="de Groot N.N."/>
        </authorList>
    </citation>
    <scope>NUCLEOTIDE SEQUENCE [LARGE SCALE GENOMIC DNA]</scope>
    <source>
        <strain>J11</strain>
        <strain evidence="4">PG 39</strain>
    </source>
</reference>
<evidence type="ECO:0000313" key="4">
    <source>
        <dbReference type="Proteomes" id="UP000199065"/>
    </source>
</evidence>
<protein>
    <submittedName>
        <fullName evidence="3">Type VII secretion protein EccB</fullName>
    </submittedName>
</protein>
<organism evidence="3 4">
    <name type="scientific">Corynebacterium spheniscorum</name>
    <dbReference type="NCBI Taxonomy" id="185761"/>
    <lineage>
        <taxon>Bacteria</taxon>
        <taxon>Bacillati</taxon>
        <taxon>Actinomycetota</taxon>
        <taxon>Actinomycetes</taxon>
        <taxon>Mycobacteriales</taxon>
        <taxon>Corynebacteriaceae</taxon>
        <taxon>Corynebacterium</taxon>
    </lineage>
</organism>
<feature type="region of interest" description="Disordered" evidence="1">
    <location>
        <begin position="496"/>
        <end position="516"/>
    </location>
</feature>
<dbReference type="AlphaFoldDB" id="A0A1I2PPR6"/>
<dbReference type="GO" id="GO:0005576">
    <property type="term" value="C:extracellular region"/>
    <property type="evidence" value="ECO:0007669"/>
    <property type="project" value="TreeGrafter"/>
</dbReference>
<dbReference type="RefSeq" id="WP_092283374.1">
    <property type="nucleotide sequence ID" value="NZ_FOPJ01000001.1"/>
</dbReference>
<keyword evidence="2" id="KW-0472">Membrane</keyword>
<feature type="transmembrane region" description="Helical" evidence="2">
    <location>
        <begin position="45"/>
        <end position="67"/>
    </location>
</feature>
<dbReference type="EMBL" id="FOPJ01000001">
    <property type="protein sequence ID" value="SFG17089.1"/>
    <property type="molecule type" value="Genomic_DNA"/>
</dbReference>
<evidence type="ECO:0000256" key="1">
    <source>
        <dbReference type="SAM" id="MobiDB-lite"/>
    </source>
</evidence>
<name>A0A1I2PPR6_9CORY</name>
<keyword evidence="4" id="KW-1185">Reference proteome</keyword>
<sequence length="539" mass="57621">MGSVLLPTSRAQVSGHRFLVRRLEHGLVLGDIRMIHDPLSRRRRALVFGLVACVLMALGSGLFAFMAPKPNPGDAPLVRTESGALYVRIADIYHPVSDLSSARLILNEAAEPAKISAEIFGQAQRGGPVGISGAPTVIAPHPSPDRPWALCHTSGSGEAVPERVDILEAPSGAQVHALPAEAAVIISAEGQQWLVDHKGRSRLPEAHTRAGKAIREVLGIDSATAVRDLPGELINVLDEYPPMMLPEPLPEVVGENPANPRWMRFPGEIELIPISYTQGQILLSAGADFFEMSRAHSATQPRAEYDLHLPKKAVHIADPHTLCFSSPEDAAWEQPDGGASLRVLGSVEPHTDVVLPPPEAGEIPPFDGGIAVPRGADGHKPAYELFFHRALLNEDNWHEQKKPAEKKMWGAVGVISDMEHGSIWVISDEGIRHHLAPNIHPDVLGLPTLRRARWEIIRLLPEGAVLDPNVASQIRVPGLSVGQVGPVGQAGQVDRAEHVDQGSSGPDDPVADGLAAGGHGLDALGFDGTSEDLLSGDAW</sequence>
<keyword evidence="2" id="KW-1133">Transmembrane helix</keyword>
<dbReference type="OrthoDB" id="3847604at2"/>